<keyword evidence="4 7" id="KW-0413">Isomerase</keyword>
<sequence length="326" mass="36346">MHLCKPSELLAALPQLHFEREDILIKGGRQFALEKVAQQLEAQQHQTVLEIHLPAVQHNLQFYKKHVHPGVKMMAMVKASGYGSGDAEIARALQFSGVDYLAVAYPDEGVALRQAGIHLPIMVLNTDQPSFDVMEQYNLEPEVYSFELLQALLEWCKQRGVQSWPIHIKIDTGMHRLGFAVEEVPTLLQQLQQQQVLQVRSVFTHLVASEDAAADAFTQEQIGLFSNACSLLSDGLGYSFLKHCANTAAILRHPSAHFDMVRLGVGLYGGNTGLQPVMKLYTTVAQVKKVASWRNCRLWPQGSVAAAFCNCHRSHWLCRWLPAAVG</sequence>
<gene>
    <name evidence="7" type="primary">alr</name>
    <name evidence="7" type="ORF">GLV81_14955</name>
</gene>
<dbReference type="PANTHER" id="PTHR30511:SF0">
    <property type="entry name" value="ALANINE RACEMASE, CATABOLIC-RELATED"/>
    <property type="match status" value="1"/>
</dbReference>
<dbReference type="NCBIfam" id="TIGR00492">
    <property type="entry name" value="alr"/>
    <property type="match status" value="1"/>
</dbReference>
<evidence type="ECO:0000313" key="7">
    <source>
        <dbReference type="EMBL" id="QGW29235.1"/>
    </source>
</evidence>
<dbReference type="Pfam" id="PF01168">
    <property type="entry name" value="Ala_racemase_N"/>
    <property type="match status" value="1"/>
</dbReference>
<keyword evidence="3 5" id="KW-0663">Pyridoxal phosphate</keyword>
<proteinExistence type="predicted"/>
<evidence type="ECO:0000256" key="5">
    <source>
        <dbReference type="PIRSR" id="PIRSR600821-50"/>
    </source>
</evidence>
<evidence type="ECO:0000256" key="2">
    <source>
        <dbReference type="ARBA" id="ARBA00001933"/>
    </source>
</evidence>
<dbReference type="InterPro" id="IPR000821">
    <property type="entry name" value="Ala_racemase"/>
</dbReference>
<dbReference type="PRINTS" id="PR00992">
    <property type="entry name" value="ALARACEMASE"/>
</dbReference>
<reference evidence="7 8" key="1">
    <citation type="submission" date="2019-11" db="EMBL/GenBank/DDBJ databases">
        <authorList>
            <person name="Im W.T."/>
        </authorList>
    </citation>
    <scope>NUCLEOTIDE SEQUENCE [LARGE SCALE GENOMIC DNA]</scope>
    <source>
        <strain evidence="7 8">SB-02</strain>
    </source>
</reference>
<dbReference type="InterPro" id="IPR009006">
    <property type="entry name" value="Ala_racemase/Decarboxylase_C"/>
</dbReference>
<dbReference type="SUPFAM" id="SSF51419">
    <property type="entry name" value="PLP-binding barrel"/>
    <property type="match status" value="1"/>
</dbReference>
<organism evidence="7 8">
    <name type="scientific">Phnomibacter ginsenosidimutans</name>
    <dbReference type="NCBI Taxonomy" id="2676868"/>
    <lineage>
        <taxon>Bacteria</taxon>
        <taxon>Pseudomonadati</taxon>
        <taxon>Bacteroidota</taxon>
        <taxon>Chitinophagia</taxon>
        <taxon>Chitinophagales</taxon>
        <taxon>Chitinophagaceae</taxon>
        <taxon>Phnomibacter</taxon>
    </lineage>
</organism>
<dbReference type="CDD" id="cd00430">
    <property type="entry name" value="PLPDE_III_AR"/>
    <property type="match status" value="1"/>
</dbReference>
<feature type="modified residue" description="N6-(pyridoxal phosphate)lysine" evidence="5">
    <location>
        <position position="78"/>
    </location>
</feature>
<comment type="catalytic activity">
    <reaction evidence="1">
        <text>L-alanine = D-alanine</text>
        <dbReference type="Rhea" id="RHEA:20249"/>
        <dbReference type="ChEBI" id="CHEBI:57416"/>
        <dbReference type="ChEBI" id="CHEBI:57972"/>
        <dbReference type="EC" id="5.1.1.1"/>
    </reaction>
</comment>
<dbReference type="GO" id="GO:0005829">
    <property type="term" value="C:cytosol"/>
    <property type="evidence" value="ECO:0007669"/>
    <property type="project" value="TreeGrafter"/>
</dbReference>
<evidence type="ECO:0000313" key="8">
    <source>
        <dbReference type="Proteomes" id="UP000426027"/>
    </source>
</evidence>
<dbReference type="EC" id="5.1.1.1" evidence="7"/>
<dbReference type="GO" id="GO:0006522">
    <property type="term" value="P:alanine metabolic process"/>
    <property type="evidence" value="ECO:0007669"/>
    <property type="project" value="InterPro"/>
</dbReference>
<dbReference type="KEGG" id="fls:GLV81_14955"/>
<dbReference type="FunFam" id="3.20.20.10:FF:000002">
    <property type="entry name" value="Alanine racemase"/>
    <property type="match status" value="1"/>
</dbReference>
<accession>A0A6I6GLA0</accession>
<keyword evidence="8" id="KW-1185">Reference proteome</keyword>
<name>A0A6I6GLA0_9BACT</name>
<dbReference type="GO" id="GO:0008784">
    <property type="term" value="F:alanine racemase activity"/>
    <property type="evidence" value="ECO:0007669"/>
    <property type="project" value="UniProtKB-EC"/>
</dbReference>
<evidence type="ECO:0000256" key="1">
    <source>
        <dbReference type="ARBA" id="ARBA00000316"/>
    </source>
</evidence>
<comment type="cofactor">
    <cofactor evidence="2 5">
        <name>pyridoxal 5'-phosphate</name>
        <dbReference type="ChEBI" id="CHEBI:597326"/>
    </cofactor>
</comment>
<feature type="domain" description="Alanine racemase N-terminal" evidence="6">
    <location>
        <begin position="51"/>
        <end position="271"/>
    </location>
</feature>
<dbReference type="EMBL" id="CP046566">
    <property type="protein sequence ID" value="QGW29235.1"/>
    <property type="molecule type" value="Genomic_DNA"/>
</dbReference>
<dbReference type="GO" id="GO:0030170">
    <property type="term" value="F:pyridoxal phosphate binding"/>
    <property type="evidence" value="ECO:0007669"/>
    <property type="project" value="TreeGrafter"/>
</dbReference>
<dbReference type="PANTHER" id="PTHR30511">
    <property type="entry name" value="ALANINE RACEMASE"/>
    <property type="match status" value="1"/>
</dbReference>
<dbReference type="InterPro" id="IPR029066">
    <property type="entry name" value="PLP-binding_barrel"/>
</dbReference>
<dbReference type="InterPro" id="IPR001608">
    <property type="entry name" value="Ala_racemase_N"/>
</dbReference>
<dbReference type="AlphaFoldDB" id="A0A6I6GLA0"/>
<evidence type="ECO:0000256" key="4">
    <source>
        <dbReference type="ARBA" id="ARBA00023235"/>
    </source>
</evidence>
<dbReference type="Gene3D" id="2.40.37.10">
    <property type="entry name" value="Lyase, Ornithine Decarboxylase, Chain A, domain 1"/>
    <property type="match status" value="1"/>
</dbReference>
<evidence type="ECO:0000259" key="6">
    <source>
        <dbReference type="Pfam" id="PF01168"/>
    </source>
</evidence>
<evidence type="ECO:0000256" key="3">
    <source>
        <dbReference type="ARBA" id="ARBA00022898"/>
    </source>
</evidence>
<dbReference type="Proteomes" id="UP000426027">
    <property type="component" value="Chromosome"/>
</dbReference>
<protein>
    <submittedName>
        <fullName evidence="7">Alanine racemase</fullName>
        <ecNumber evidence="7">5.1.1.1</ecNumber>
    </submittedName>
</protein>
<dbReference type="Gene3D" id="3.20.20.10">
    <property type="entry name" value="Alanine racemase"/>
    <property type="match status" value="1"/>
</dbReference>